<dbReference type="SMART" id="SM00504">
    <property type="entry name" value="Ubox"/>
    <property type="match status" value="1"/>
</dbReference>
<accession>A0AAN9HNN0</accession>
<name>A0AAN9HNN0_CROPI</name>
<dbReference type="GO" id="GO:0004842">
    <property type="term" value="F:ubiquitin-protein transferase activity"/>
    <property type="evidence" value="ECO:0007669"/>
    <property type="project" value="InterPro"/>
</dbReference>
<feature type="domain" description="U-box" evidence="3">
    <location>
        <begin position="1"/>
        <end position="85"/>
    </location>
</feature>
<dbReference type="InterPro" id="IPR003613">
    <property type="entry name" value="Ubox_domain"/>
</dbReference>
<dbReference type="PANTHER" id="PTHR23315">
    <property type="entry name" value="U BOX DOMAIN-CONTAINING"/>
    <property type="match status" value="1"/>
</dbReference>
<evidence type="ECO:0000256" key="2">
    <source>
        <dbReference type="ARBA" id="ARBA00022679"/>
    </source>
</evidence>
<keyword evidence="2" id="KW-0808">Transferase</keyword>
<dbReference type="Gene3D" id="3.30.40.10">
    <property type="entry name" value="Zinc/RING finger domain, C3HC4 (zinc finger)"/>
    <property type="match status" value="1"/>
</dbReference>
<proteinExistence type="predicted"/>
<dbReference type="EMBL" id="JAYWIO010000008">
    <property type="protein sequence ID" value="KAK7245790.1"/>
    <property type="molecule type" value="Genomic_DNA"/>
</dbReference>
<evidence type="ECO:0000313" key="4">
    <source>
        <dbReference type="EMBL" id="KAK7245790.1"/>
    </source>
</evidence>
<gene>
    <name evidence="4" type="ORF">RIF29_40640</name>
</gene>
<evidence type="ECO:0000313" key="5">
    <source>
        <dbReference type="Proteomes" id="UP001372338"/>
    </source>
</evidence>
<comment type="caution">
    <text evidence="4">The sequence shown here is derived from an EMBL/GenBank/DDBJ whole genome shotgun (WGS) entry which is preliminary data.</text>
</comment>
<evidence type="ECO:0000259" key="3">
    <source>
        <dbReference type="PROSITE" id="PS51698"/>
    </source>
</evidence>
<sequence>MVASTGGEPGGRIEKMSILLKKTKGLHPVFVSSGETYERSCIDKWFEAGHGTCPKTQKTLSSTVRTPNNVLRSLVAQFCEAKGTEQRKGSLKSESASACSPAERSKIESLLRKLTSGKHEEQRLAAGSVMLITVWRLLKLELYLFLWISSAHLTPAFKSML</sequence>
<keyword evidence="5" id="KW-1185">Reference proteome</keyword>
<evidence type="ECO:0000256" key="1">
    <source>
        <dbReference type="ARBA" id="ARBA00004906"/>
    </source>
</evidence>
<dbReference type="AlphaFoldDB" id="A0AAN9HNN0"/>
<comment type="pathway">
    <text evidence="1">Protein modification; protein ubiquitination.</text>
</comment>
<dbReference type="PROSITE" id="PS51698">
    <property type="entry name" value="U_BOX"/>
    <property type="match status" value="1"/>
</dbReference>
<dbReference type="Proteomes" id="UP001372338">
    <property type="component" value="Unassembled WGS sequence"/>
</dbReference>
<protein>
    <recommendedName>
        <fullName evidence="3">U-box domain-containing protein</fullName>
    </recommendedName>
</protein>
<dbReference type="PANTHER" id="PTHR23315:SF275">
    <property type="entry name" value="U-BOX DOMAIN-CONTAINING PROTEIN 13"/>
    <property type="match status" value="1"/>
</dbReference>
<dbReference type="GO" id="GO:0016567">
    <property type="term" value="P:protein ubiquitination"/>
    <property type="evidence" value="ECO:0007669"/>
    <property type="project" value="InterPro"/>
</dbReference>
<organism evidence="4 5">
    <name type="scientific">Crotalaria pallida</name>
    <name type="common">Smooth rattlebox</name>
    <name type="synonym">Crotalaria striata</name>
    <dbReference type="NCBI Taxonomy" id="3830"/>
    <lineage>
        <taxon>Eukaryota</taxon>
        <taxon>Viridiplantae</taxon>
        <taxon>Streptophyta</taxon>
        <taxon>Embryophyta</taxon>
        <taxon>Tracheophyta</taxon>
        <taxon>Spermatophyta</taxon>
        <taxon>Magnoliopsida</taxon>
        <taxon>eudicotyledons</taxon>
        <taxon>Gunneridae</taxon>
        <taxon>Pentapetalae</taxon>
        <taxon>rosids</taxon>
        <taxon>fabids</taxon>
        <taxon>Fabales</taxon>
        <taxon>Fabaceae</taxon>
        <taxon>Papilionoideae</taxon>
        <taxon>50 kb inversion clade</taxon>
        <taxon>genistoids sensu lato</taxon>
        <taxon>core genistoids</taxon>
        <taxon>Crotalarieae</taxon>
        <taxon>Crotalaria</taxon>
    </lineage>
</organism>
<dbReference type="Pfam" id="PF04564">
    <property type="entry name" value="U-box"/>
    <property type="match status" value="1"/>
</dbReference>
<reference evidence="4 5" key="1">
    <citation type="submission" date="2024-01" db="EMBL/GenBank/DDBJ databases">
        <title>The genomes of 5 underutilized Papilionoideae crops provide insights into root nodulation and disease resistanc.</title>
        <authorList>
            <person name="Yuan L."/>
        </authorList>
    </citation>
    <scope>NUCLEOTIDE SEQUENCE [LARGE SCALE GENOMIC DNA]</scope>
    <source>
        <strain evidence="4">ZHUSHIDOU_FW_LH</strain>
        <tissue evidence="4">Leaf</tissue>
    </source>
</reference>
<dbReference type="InterPro" id="IPR013083">
    <property type="entry name" value="Znf_RING/FYVE/PHD"/>
</dbReference>
<dbReference type="SUPFAM" id="SSF57850">
    <property type="entry name" value="RING/U-box"/>
    <property type="match status" value="1"/>
</dbReference>